<dbReference type="NCBIfam" id="TIGR02532">
    <property type="entry name" value="IV_pilin_GFxxxE"/>
    <property type="match status" value="1"/>
</dbReference>
<dbReference type="AlphaFoldDB" id="A0A0F9UWE9"/>
<feature type="transmembrane region" description="Helical" evidence="1">
    <location>
        <begin position="12"/>
        <end position="34"/>
    </location>
</feature>
<proteinExistence type="predicted"/>
<keyword evidence="1" id="KW-0812">Transmembrane</keyword>
<dbReference type="InterPro" id="IPR012902">
    <property type="entry name" value="N_methyl_site"/>
</dbReference>
<reference evidence="2" key="1">
    <citation type="journal article" date="2015" name="Nature">
        <title>Complex archaea that bridge the gap between prokaryotes and eukaryotes.</title>
        <authorList>
            <person name="Spang A."/>
            <person name="Saw J.H."/>
            <person name="Jorgensen S.L."/>
            <person name="Zaremba-Niedzwiedzka K."/>
            <person name="Martijn J."/>
            <person name="Lind A.E."/>
            <person name="van Eijk R."/>
            <person name="Schleper C."/>
            <person name="Guy L."/>
            <person name="Ettema T.J."/>
        </authorList>
    </citation>
    <scope>NUCLEOTIDE SEQUENCE</scope>
</reference>
<dbReference type="EMBL" id="LAZR01000100">
    <property type="protein sequence ID" value="KKN91782.1"/>
    <property type="molecule type" value="Genomic_DNA"/>
</dbReference>
<keyword evidence="1" id="KW-0472">Membrane</keyword>
<dbReference type="Pfam" id="PF07963">
    <property type="entry name" value="N_methyl"/>
    <property type="match status" value="1"/>
</dbReference>
<accession>A0A0F9UWE9</accession>
<sequence>MFNVKMKNKGFTLLEVIIAIVLVLVGITGTFVLITKTMGVMAISSSRLIAAYLSQEGIEIVRNIRDTNWIEQSAGSNSWDEGLTGCSTGCAADYTYTATEDPDLLLVPPESFLKISVTGIYSYNPADTDTKFKRGITIVPNGSDILEVTVLVEWKEKGKTYSHTAQENLYNWK</sequence>
<keyword evidence="1" id="KW-1133">Transmembrane helix</keyword>
<protein>
    <recommendedName>
        <fullName evidence="3">Type II secretion system protein GspI C-terminal domain-containing protein</fullName>
    </recommendedName>
</protein>
<organism evidence="2">
    <name type="scientific">marine sediment metagenome</name>
    <dbReference type="NCBI Taxonomy" id="412755"/>
    <lineage>
        <taxon>unclassified sequences</taxon>
        <taxon>metagenomes</taxon>
        <taxon>ecological metagenomes</taxon>
    </lineage>
</organism>
<evidence type="ECO:0000313" key="2">
    <source>
        <dbReference type="EMBL" id="KKN91782.1"/>
    </source>
</evidence>
<evidence type="ECO:0008006" key="3">
    <source>
        <dbReference type="Google" id="ProtNLM"/>
    </source>
</evidence>
<comment type="caution">
    <text evidence="2">The sequence shown here is derived from an EMBL/GenBank/DDBJ whole genome shotgun (WGS) entry which is preliminary data.</text>
</comment>
<evidence type="ECO:0000256" key="1">
    <source>
        <dbReference type="SAM" id="Phobius"/>
    </source>
</evidence>
<name>A0A0F9UWE9_9ZZZZ</name>
<gene>
    <name evidence="2" type="ORF">LCGC14_0214550</name>
</gene>